<sequence>MKGEYITFKELMHREPGIGINPDNHMIDASPEWWDRGTEKLIQRTLHLSWEIAQSLPVKSSLSTINWKFRGHGKVQFDTPETKNKALLLSQQKKLFCRGSYLSLFLAFDDITGRPLEPKNRVGDSTGVVLFVGMMIREDCFGILESWDCRAYI</sequence>
<evidence type="ECO:0000259" key="1">
    <source>
        <dbReference type="Pfam" id="PF26250"/>
    </source>
</evidence>
<feature type="domain" description="RDR1/2-like RRM" evidence="1">
    <location>
        <begin position="65"/>
        <end position="110"/>
    </location>
</feature>
<name>A0ABD1VKU2_9LAMI</name>
<dbReference type="EMBL" id="JBFOLJ010000005">
    <property type="protein sequence ID" value="KAL2537954.1"/>
    <property type="molecule type" value="Genomic_DNA"/>
</dbReference>
<keyword evidence="2" id="KW-0548">Nucleotidyltransferase</keyword>
<evidence type="ECO:0000313" key="2">
    <source>
        <dbReference type="EMBL" id="KAL2537954.1"/>
    </source>
</evidence>
<dbReference type="InterPro" id="IPR058763">
    <property type="entry name" value="RRM_RDR1/2-like"/>
</dbReference>
<comment type="caution">
    <text evidence="2">The sequence shown here is derived from an EMBL/GenBank/DDBJ whole genome shotgun (WGS) entry which is preliminary data.</text>
</comment>
<keyword evidence="2" id="KW-0808">Transferase</keyword>
<proteinExistence type="predicted"/>
<dbReference type="GO" id="GO:0003968">
    <property type="term" value="F:RNA-directed RNA polymerase activity"/>
    <property type="evidence" value="ECO:0007669"/>
    <property type="project" value="UniProtKB-KW"/>
</dbReference>
<gene>
    <name evidence="2" type="ORF">Fot_19345</name>
</gene>
<protein>
    <submittedName>
        <fullName evidence="2">RNA-dependent RNA polymerase</fullName>
    </submittedName>
</protein>
<reference evidence="3" key="1">
    <citation type="submission" date="2024-07" db="EMBL/GenBank/DDBJ databases">
        <title>Two chromosome-level genome assemblies of Korean endemic species Abeliophyllum distichum and Forsythia ovata (Oleaceae).</title>
        <authorList>
            <person name="Jang H."/>
        </authorList>
    </citation>
    <scope>NUCLEOTIDE SEQUENCE [LARGE SCALE GENOMIC DNA]</scope>
</reference>
<dbReference type="Pfam" id="PF26250">
    <property type="entry name" value="RRM_RdRP1_2"/>
    <property type="match status" value="1"/>
</dbReference>
<accession>A0ABD1VKU2</accession>
<evidence type="ECO:0000313" key="3">
    <source>
        <dbReference type="Proteomes" id="UP001604277"/>
    </source>
</evidence>
<dbReference type="Proteomes" id="UP001604277">
    <property type="component" value="Unassembled WGS sequence"/>
</dbReference>
<organism evidence="2 3">
    <name type="scientific">Forsythia ovata</name>
    <dbReference type="NCBI Taxonomy" id="205694"/>
    <lineage>
        <taxon>Eukaryota</taxon>
        <taxon>Viridiplantae</taxon>
        <taxon>Streptophyta</taxon>
        <taxon>Embryophyta</taxon>
        <taxon>Tracheophyta</taxon>
        <taxon>Spermatophyta</taxon>
        <taxon>Magnoliopsida</taxon>
        <taxon>eudicotyledons</taxon>
        <taxon>Gunneridae</taxon>
        <taxon>Pentapetalae</taxon>
        <taxon>asterids</taxon>
        <taxon>lamiids</taxon>
        <taxon>Lamiales</taxon>
        <taxon>Oleaceae</taxon>
        <taxon>Forsythieae</taxon>
        <taxon>Forsythia</taxon>
    </lineage>
</organism>
<keyword evidence="3" id="KW-1185">Reference proteome</keyword>
<keyword evidence="2" id="KW-0696">RNA-directed RNA polymerase</keyword>
<dbReference type="AlphaFoldDB" id="A0ABD1VKU2"/>